<name>A0A8S9KP12_BRACR</name>
<evidence type="ECO:0000313" key="1">
    <source>
        <dbReference type="EMBL" id="KAF2561627.1"/>
    </source>
</evidence>
<protein>
    <submittedName>
        <fullName evidence="2">Uncharacterized protein</fullName>
    </submittedName>
</protein>
<gene>
    <name evidence="2" type="ORF">F2Q68_00009269</name>
    <name evidence="1" type="ORF">F2Q70_00016289</name>
</gene>
<organism evidence="2 3">
    <name type="scientific">Brassica cretica</name>
    <name type="common">Mustard</name>
    <dbReference type="NCBI Taxonomy" id="69181"/>
    <lineage>
        <taxon>Eukaryota</taxon>
        <taxon>Viridiplantae</taxon>
        <taxon>Streptophyta</taxon>
        <taxon>Embryophyta</taxon>
        <taxon>Tracheophyta</taxon>
        <taxon>Spermatophyta</taxon>
        <taxon>Magnoliopsida</taxon>
        <taxon>eudicotyledons</taxon>
        <taxon>Gunneridae</taxon>
        <taxon>Pentapetalae</taxon>
        <taxon>rosids</taxon>
        <taxon>malvids</taxon>
        <taxon>Brassicales</taxon>
        <taxon>Brassicaceae</taxon>
        <taxon>Brassiceae</taxon>
        <taxon>Brassica</taxon>
    </lineage>
</organism>
<comment type="caution">
    <text evidence="2">The sequence shown here is derived from an EMBL/GenBank/DDBJ whole genome shotgun (WGS) entry which is preliminary data.</text>
</comment>
<accession>A0A8S9KP12</accession>
<reference evidence="2" key="1">
    <citation type="submission" date="2019-12" db="EMBL/GenBank/DDBJ databases">
        <title>Genome sequencing and annotation of Brassica cretica.</title>
        <authorList>
            <person name="Studholme D.J."/>
            <person name="Sarris P.F."/>
        </authorList>
    </citation>
    <scope>NUCLEOTIDE SEQUENCE</scope>
    <source>
        <strain evidence="2">PFS-001/15</strain>
        <strain evidence="1">PFS-102/07</strain>
        <tissue evidence="2">Leaf</tissue>
    </source>
</reference>
<dbReference type="Proteomes" id="UP000712281">
    <property type="component" value="Unassembled WGS sequence"/>
</dbReference>
<dbReference type="AlphaFoldDB" id="A0A8S9KP12"/>
<dbReference type="EMBL" id="QGKW02000717">
    <property type="protein sequence ID" value="KAF2595782.1"/>
    <property type="molecule type" value="Genomic_DNA"/>
</dbReference>
<proteinExistence type="predicted"/>
<sequence length="83" mass="9353">MPRSRQTSKDQTLNAISSARYRYQTENDFAKSLKESRLGVSVSKKIFGSPTSSPHLKNWGVTGTEFHTRSIPPEELDDRLALT</sequence>
<dbReference type="EMBL" id="QGKY02001250">
    <property type="protein sequence ID" value="KAF2561627.1"/>
    <property type="molecule type" value="Genomic_DNA"/>
</dbReference>
<evidence type="ECO:0000313" key="2">
    <source>
        <dbReference type="EMBL" id="KAF2595782.1"/>
    </source>
</evidence>
<evidence type="ECO:0000313" key="3">
    <source>
        <dbReference type="Proteomes" id="UP000712281"/>
    </source>
</evidence>